<keyword evidence="2" id="KW-1003">Cell membrane</keyword>
<keyword evidence="8" id="KW-0636">Prenylation</keyword>
<dbReference type="InterPro" id="IPR027417">
    <property type="entry name" value="P-loop_NTPase"/>
</dbReference>
<dbReference type="GeneID" id="111122413"/>
<keyword evidence="7" id="KW-0449">Lipoprotein</keyword>
<dbReference type="OrthoDB" id="265044at2759"/>
<name>A0A8B8CW93_CRAVI</name>
<dbReference type="SMART" id="SM00174">
    <property type="entry name" value="RHO"/>
    <property type="match status" value="1"/>
</dbReference>
<organism evidence="11 13">
    <name type="scientific">Crassostrea virginica</name>
    <name type="common">Eastern oyster</name>
    <dbReference type="NCBI Taxonomy" id="6565"/>
    <lineage>
        <taxon>Eukaryota</taxon>
        <taxon>Metazoa</taxon>
        <taxon>Spiralia</taxon>
        <taxon>Lophotrochozoa</taxon>
        <taxon>Mollusca</taxon>
        <taxon>Bivalvia</taxon>
        <taxon>Autobranchia</taxon>
        <taxon>Pteriomorphia</taxon>
        <taxon>Ostreida</taxon>
        <taxon>Ostreoidea</taxon>
        <taxon>Ostreidae</taxon>
        <taxon>Crassostrea</taxon>
    </lineage>
</organism>
<evidence type="ECO:0000256" key="2">
    <source>
        <dbReference type="ARBA" id="ARBA00022475"/>
    </source>
</evidence>
<dbReference type="Pfam" id="PF00071">
    <property type="entry name" value="Ras"/>
    <property type="match status" value="1"/>
</dbReference>
<dbReference type="PROSITE" id="PS51419">
    <property type="entry name" value="RAB"/>
    <property type="match status" value="1"/>
</dbReference>
<keyword evidence="4" id="KW-0547">Nucleotide-binding</keyword>
<evidence type="ECO:0000256" key="9">
    <source>
        <dbReference type="ARBA" id="ARBA00038061"/>
    </source>
</evidence>
<keyword evidence="11" id="KW-1185">Reference proteome</keyword>
<sequence>MVDADHRNRVVFLGAGGVGKTSILKRFLNGEYSDDYEETVEDLYPAEYDIRDTHLLVDFLDTAGNIAFPAMRRLSIANAQAFVLVFSITDISTFEEVKQLWEQIKEVRSTYETIPCVIVGNKLDLENNRQVEKFDALNWAYNDNLGSAFVEVSAKDDDSIKDIFKMLLDQLKTPRSKHPDKFMIRRSSTNSIEPTVHDETEADDLKMQRSRSLIRRGSKPKMKRSSRGNKNDCSVS</sequence>
<protein>
    <submittedName>
        <fullName evidence="12 13">Ras-related protein Rap-1b-like</fullName>
    </submittedName>
</protein>
<evidence type="ECO:0000313" key="11">
    <source>
        <dbReference type="Proteomes" id="UP000694844"/>
    </source>
</evidence>
<dbReference type="FunFam" id="3.40.50.300:FF:000475">
    <property type="entry name" value="GTP-binding protein Rhes"/>
    <property type="match status" value="1"/>
</dbReference>
<dbReference type="RefSeq" id="XP_022319910.1">
    <property type="nucleotide sequence ID" value="XM_022464202.1"/>
</dbReference>
<evidence type="ECO:0000256" key="6">
    <source>
        <dbReference type="ARBA" id="ARBA00023136"/>
    </source>
</evidence>
<comment type="subcellular location">
    <subcellularLocation>
        <location evidence="1">Cell membrane</location>
        <topology evidence="1">Lipid-anchor</topology>
    </subcellularLocation>
</comment>
<evidence type="ECO:0000256" key="3">
    <source>
        <dbReference type="ARBA" id="ARBA00022481"/>
    </source>
</evidence>
<dbReference type="InterPro" id="IPR005225">
    <property type="entry name" value="Small_GTP-bd"/>
</dbReference>
<feature type="compositionally biased region" description="Basic and acidic residues" evidence="10">
    <location>
        <begin position="195"/>
        <end position="207"/>
    </location>
</feature>
<dbReference type="PRINTS" id="PR00449">
    <property type="entry name" value="RASTRNSFRMNG"/>
</dbReference>
<evidence type="ECO:0000256" key="5">
    <source>
        <dbReference type="ARBA" id="ARBA00023134"/>
    </source>
</evidence>
<dbReference type="CDD" id="cd00876">
    <property type="entry name" value="Ras"/>
    <property type="match status" value="1"/>
</dbReference>
<dbReference type="SMART" id="SM00176">
    <property type="entry name" value="RAN"/>
    <property type="match status" value="1"/>
</dbReference>
<reference evidence="12 13" key="1">
    <citation type="submission" date="2025-04" db="UniProtKB">
        <authorList>
            <consortium name="RefSeq"/>
        </authorList>
    </citation>
    <scope>IDENTIFICATION</scope>
    <source>
        <tissue evidence="12 13">Whole sample</tissue>
    </source>
</reference>
<evidence type="ECO:0000256" key="7">
    <source>
        <dbReference type="ARBA" id="ARBA00023288"/>
    </source>
</evidence>
<evidence type="ECO:0000256" key="8">
    <source>
        <dbReference type="ARBA" id="ARBA00023289"/>
    </source>
</evidence>
<dbReference type="GO" id="GO:0005886">
    <property type="term" value="C:plasma membrane"/>
    <property type="evidence" value="ECO:0007669"/>
    <property type="project" value="UniProtKB-SubCell"/>
</dbReference>
<proteinExistence type="inferred from homology"/>
<dbReference type="SMART" id="SM00175">
    <property type="entry name" value="RAB"/>
    <property type="match status" value="1"/>
</dbReference>
<dbReference type="GO" id="GO:0003924">
    <property type="term" value="F:GTPase activity"/>
    <property type="evidence" value="ECO:0007669"/>
    <property type="project" value="InterPro"/>
</dbReference>
<keyword evidence="5" id="KW-0342">GTP-binding</keyword>
<comment type="similarity">
    <text evidence="9">Belongs to the small GTPase superfamily. RasD family.</text>
</comment>
<dbReference type="NCBIfam" id="TIGR00231">
    <property type="entry name" value="small_GTP"/>
    <property type="match status" value="1"/>
</dbReference>
<dbReference type="PANTHER" id="PTHR46149">
    <property type="entry name" value="MIP08469P"/>
    <property type="match status" value="1"/>
</dbReference>
<evidence type="ECO:0000256" key="10">
    <source>
        <dbReference type="SAM" id="MobiDB-lite"/>
    </source>
</evidence>
<dbReference type="Gene3D" id="3.40.50.300">
    <property type="entry name" value="P-loop containing nucleotide triphosphate hydrolases"/>
    <property type="match status" value="1"/>
</dbReference>
<dbReference type="GO" id="GO:0005525">
    <property type="term" value="F:GTP binding"/>
    <property type="evidence" value="ECO:0007669"/>
    <property type="project" value="UniProtKB-KW"/>
</dbReference>
<dbReference type="Proteomes" id="UP000694844">
    <property type="component" value="Chromosome 2"/>
</dbReference>
<dbReference type="PANTHER" id="PTHR46149:SF7">
    <property type="entry name" value="GTP-BINDING PROTEIN DI-RAS2"/>
    <property type="match status" value="1"/>
</dbReference>
<dbReference type="SUPFAM" id="SSF52540">
    <property type="entry name" value="P-loop containing nucleoside triphosphate hydrolases"/>
    <property type="match status" value="1"/>
</dbReference>
<dbReference type="PROSITE" id="PS51421">
    <property type="entry name" value="RAS"/>
    <property type="match status" value="1"/>
</dbReference>
<evidence type="ECO:0000313" key="13">
    <source>
        <dbReference type="RefSeq" id="XP_022319910.1"/>
    </source>
</evidence>
<feature type="compositionally biased region" description="Basic residues" evidence="10">
    <location>
        <begin position="208"/>
        <end position="227"/>
    </location>
</feature>
<accession>A0A8B8CW93</accession>
<gene>
    <name evidence="12 13" type="primary">LOC111122413</name>
</gene>
<keyword evidence="3" id="KW-0488">Methylation</keyword>
<dbReference type="InterPro" id="IPR001806">
    <property type="entry name" value="Small_GTPase"/>
</dbReference>
<dbReference type="InterPro" id="IPR052236">
    <property type="entry name" value="Small_GTPase_RasD"/>
</dbReference>
<dbReference type="KEGG" id="cvn:111122413"/>
<dbReference type="AlphaFoldDB" id="A0A8B8CW93"/>
<feature type="region of interest" description="Disordered" evidence="10">
    <location>
        <begin position="185"/>
        <end position="236"/>
    </location>
</feature>
<evidence type="ECO:0000256" key="4">
    <source>
        <dbReference type="ARBA" id="ARBA00022741"/>
    </source>
</evidence>
<dbReference type="RefSeq" id="XP_022319908.1">
    <property type="nucleotide sequence ID" value="XM_022464200.1"/>
</dbReference>
<dbReference type="SMART" id="SM00173">
    <property type="entry name" value="RAS"/>
    <property type="match status" value="1"/>
</dbReference>
<keyword evidence="6" id="KW-0472">Membrane</keyword>
<evidence type="ECO:0000256" key="1">
    <source>
        <dbReference type="ARBA" id="ARBA00004193"/>
    </source>
</evidence>
<evidence type="ECO:0000313" key="12">
    <source>
        <dbReference type="RefSeq" id="XP_022319908.1"/>
    </source>
</evidence>